<dbReference type="AlphaFoldDB" id="A0ABD0PEA5"/>
<feature type="non-terminal residue" evidence="1">
    <location>
        <position position="62"/>
    </location>
</feature>
<sequence>MGLDSSCTVSAVVDVMAVILCPSDSCVFLLHAGAFESFAMATKIVTERCQEEQMGQMSHGMQ</sequence>
<proteinExistence type="predicted"/>
<keyword evidence="2" id="KW-1185">Reference proteome</keyword>
<dbReference type="Proteomes" id="UP001529510">
    <property type="component" value="Unassembled WGS sequence"/>
</dbReference>
<gene>
    <name evidence="1" type="ORF">M9458_031522</name>
</gene>
<protein>
    <submittedName>
        <fullName evidence="1">Uncharacterized protein</fullName>
    </submittedName>
</protein>
<accession>A0ABD0PEA5</accession>
<reference evidence="1 2" key="1">
    <citation type="submission" date="2024-05" db="EMBL/GenBank/DDBJ databases">
        <title>Genome sequencing and assembly of Indian major carp, Cirrhinus mrigala (Hamilton, 1822).</title>
        <authorList>
            <person name="Mohindra V."/>
            <person name="Chowdhury L.M."/>
            <person name="Lal K."/>
            <person name="Jena J.K."/>
        </authorList>
    </citation>
    <scope>NUCLEOTIDE SEQUENCE [LARGE SCALE GENOMIC DNA]</scope>
    <source>
        <strain evidence="1">CM1030</strain>
        <tissue evidence="1">Blood</tissue>
    </source>
</reference>
<evidence type="ECO:0000313" key="1">
    <source>
        <dbReference type="EMBL" id="KAL0171211.1"/>
    </source>
</evidence>
<evidence type="ECO:0000313" key="2">
    <source>
        <dbReference type="Proteomes" id="UP001529510"/>
    </source>
</evidence>
<dbReference type="EMBL" id="JAMKFB020000016">
    <property type="protein sequence ID" value="KAL0171211.1"/>
    <property type="molecule type" value="Genomic_DNA"/>
</dbReference>
<comment type="caution">
    <text evidence="1">The sequence shown here is derived from an EMBL/GenBank/DDBJ whole genome shotgun (WGS) entry which is preliminary data.</text>
</comment>
<name>A0ABD0PEA5_CIRMR</name>
<organism evidence="1 2">
    <name type="scientific">Cirrhinus mrigala</name>
    <name type="common">Mrigala</name>
    <dbReference type="NCBI Taxonomy" id="683832"/>
    <lineage>
        <taxon>Eukaryota</taxon>
        <taxon>Metazoa</taxon>
        <taxon>Chordata</taxon>
        <taxon>Craniata</taxon>
        <taxon>Vertebrata</taxon>
        <taxon>Euteleostomi</taxon>
        <taxon>Actinopterygii</taxon>
        <taxon>Neopterygii</taxon>
        <taxon>Teleostei</taxon>
        <taxon>Ostariophysi</taxon>
        <taxon>Cypriniformes</taxon>
        <taxon>Cyprinidae</taxon>
        <taxon>Labeoninae</taxon>
        <taxon>Labeonini</taxon>
        <taxon>Cirrhinus</taxon>
    </lineage>
</organism>